<organism evidence="3 4">
    <name type="scientific">Parageobacillus genomosp. 1</name>
    <dbReference type="NCBI Taxonomy" id="1295642"/>
    <lineage>
        <taxon>Bacteria</taxon>
        <taxon>Bacillati</taxon>
        <taxon>Bacillota</taxon>
        <taxon>Bacilli</taxon>
        <taxon>Bacillales</taxon>
        <taxon>Anoxybacillaceae</taxon>
        <taxon>Parageobacillus</taxon>
    </lineage>
</organism>
<evidence type="ECO:0000313" key="3">
    <source>
        <dbReference type="EMBL" id="EZP75000.1"/>
    </source>
</evidence>
<dbReference type="InterPro" id="IPR008841">
    <property type="entry name" value="Siphovirus-type_tail_N"/>
</dbReference>
<dbReference type="Pfam" id="PF05709">
    <property type="entry name" value="Sipho_tail"/>
    <property type="match status" value="1"/>
</dbReference>
<dbReference type="EMBL" id="AOTZ01000009">
    <property type="protein sequence ID" value="EZP75000.1"/>
    <property type="molecule type" value="Genomic_DNA"/>
</dbReference>
<dbReference type="RefSeq" id="WP_043906007.1">
    <property type="nucleotide sequence ID" value="NZ_CM002692.1"/>
</dbReference>
<evidence type="ECO:0000313" key="4">
    <source>
        <dbReference type="Proteomes" id="UP000023566"/>
    </source>
</evidence>
<keyword evidence="3" id="KW-0418">Kinase</keyword>
<protein>
    <submittedName>
        <fullName evidence="3">Guanylate kinase</fullName>
    </submittedName>
</protein>
<dbReference type="InterPro" id="IPR006520">
    <property type="entry name" value="Dit_BPSPP_N"/>
</dbReference>
<comment type="caution">
    <text evidence="3">The sequence shown here is derived from an EMBL/GenBank/DDBJ whole genome shotgun (WGS) entry which is preliminary data.</text>
</comment>
<keyword evidence="3" id="KW-0808">Transferase</keyword>
<dbReference type="AlphaFoldDB" id="A0ABC9VA41"/>
<keyword evidence="4" id="KW-1185">Reference proteome</keyword>
<name>A0ABC9VA41_9BACL</name>
<feature type="domain" description="Siphovirus-type tail component C-terminal" evidence="2">
    <location>
        <begin position="387"/>
        <end position="479"/>
    </location>
</feature>
<dbReference type="GO" id="GO:0016301">
    <property type="term" value="F:kinase activity"/>
    <property type="evidence" value="ECO:0007669"/>
    <property type="project" value="UniProtKB-KW"/>
</dbReference>
<sequence length="480" mass="53702">MASFTFNGERRDYLVVLKGRKRPPWAPVQRNILKVPGLPGGYLQSTETDVRVLEVPVFIKGNNLTHLQRVKEDLAAWLVTDESKELIFDDDPTRTYYAVVDDTVDFEEIVKFGKGTIKFICPDPYVYGPEQTVDIPYDGNEQTVIVQNNGSAPTYPKFTVTFNQPTTFLDIITPSDYMRIGKPISVQETAVEKEQIVLDDNMSTLSGWGAATYVDDGVVTGTMSSNGNDFNASDYGTGTGWHGPAVKKSLSETIQDFRVEAYLKQHTASPNLIGRAEVYLLDANNAVIAKIAMMDAWAGVASNKAEVRLGDTTSPHYMVNTTGKTKTWWNDFQGVIKLTRIGKRFTAYIANITKDGRNKHFRTWFVGYTDVDEKYQMPLAQVQLHLGAYGTYPRTTQAFQRIRVYKINQNTEGGIPYIATAGDVIEIDHAQNSILKNGEPFLSAKDFGANFFALERGQTEIAVNPAGIATVEMTYRERWR</sequence>
<dbReference type="Gene3D" id="2.60.120.860">
    <property type="match status" value="1"/>
</dbReference>
<proteinExistence type="predicted"/>
<evidence type="ECO:0000259" key="1">
    <source>
        <dbReference type="Pfam" id="PF05709"/>
    </source>
</evidence>
<evidence type="ECO:0000259" key="2">
    <source>
        <dbReference type="Pfam" id="PF22768"/>
    </source>
</evidence>
<reference evidence="3 4" key="1">
    <citation type="journal article" date="2014" name="Appl. Microbiol. Biotechnol.">
        <title>Transformable facultative thermophile Geobacillus stearothermophilus NUB3621 as a host strain for metabolic engineering.</title>
        <authorList>
            <person name="Blanchard K."/>
            <person name="Robic S."/>
            <person name="Matsumura I."/>
        </authorList>
    </citation>
    <scope>NUCLEOTIDE SEQUENCE [LARGE SCALE GENOMIC DNA]</scope>
    <source>
        <strain evidence="3 4">NUB3621</strain>
    </source>
</reference>
<dbReference type="Pfam" id="PF22768">
    <property type="entry name" value="SPP1_Dit"/>
    <property type="match status" value="1"/>
</dbReference>
<dbReference type="Proteomes" id="UP000023566">
    <property type="component" value="Chromosome"/>
</dbReference>
<gene>
    <name evidence="3" type="ORF">H839_15908</name>
</gene>
<feature type="domain" description="Siphovirus-type tail component RIFT-related" evidence="1">
    <location>
        <begin position="16"/>
        <end position="121"/>
    </location>
</feature>
<dbReference type="Gene3D" id="2.40.30.200">
    <property type="match status" value="1"/>
</dbReference>
<dbReference type="NCBIfam" id="TIGR01633">
    <property type="entry name" value="phi3626_gp14_N"/>
    <property type="match status" value="1"/>
</dbReference>
<accession>A0ABC9VA41</accession>
<dbReference type="InterPro" id="IPR054738">
    <property type="entry name" value="Siphovirus-type_tail_C"/>
</dbReference>